<evidence type="ECO:0000256" key="1">
    <source>
        <dbReference type="SAM" id="MobiDB-lite"/>
    </source>
</evidence>
<reference evidence="2" key="1">
    <citation type="journal article" date="2020" name="Microb. Genom.">
        <title>Genetic diversity of clinical and environmental Mucorales isolates obtained from an investigation of mucormycosis cases among solid organ transplant recipients.</title>
        <authorList>
            <person name="Nguyen M.H."/>
            <person name="Kaul D."/>
            <person name="Muto C."/>
            <person name="Cheng S.J."/>
            <person name="Richter R.A."/>
            <person name="Bruno V.M."/>
            <person name="Liu G."/>
            <person name="Beyhan S."/>
            <person name="Sundermann A.J."/>
            <person name="Mounaud S."/>
            <person name="Pasculle A.W."/>
            <person name="Nierman W.C."/>
            <person name="Driscoll E."/>
            <person name="Cumbie R."/>
            <person name="Clancy C.J."/>
            <person name="Dupont C.L."/>
        </authorList>
    </citation>
    <scope>NUCLEOTIDE SEQUENCE</scope>
    <source>
        <strain evidence="2">GL11</strain>
    </source>
</reference>
<dbReference type="Proteomes" id="UP000716291">
    <property type="component" value="Unassembled WGS sequence"/>
</dbReference>
<accession>A0A9P7BJD0</accession>
<protein>
    <submittedName>
        <fullName evidence="2">Uncharacterized protein</fullName>
    </submittedName>
</protein>
<evidence type="ECO:0000313" key="3">
    <source>
        <dbReference type="Proteomes" id="UP000716291"/>
    </source>
</evidence>
<gene>
    <name evidence="2" type="ORF">G6F64_014687</name>
</gene>
<keyword evidence="3" id="KW-1185">Reference proteome</keyword>
<organism evidence="2 3">
    <name type="scientific">Rhizopus oryzae</name>
    <name type="common">Mucormycosis agent</name>
    <name type="synonym">Rhizopus arrhizus var. delemar</name>
    <dbReference type="NCBI Taxonomy" id="64495"/>
    <lineage>
        <taxon>Eukaryota</taxon>
        <taxon>Fungi</taxon>
        <taxon>Fungi incertae sedis</taxon>
        <taxon>Mucoromycota</taxon>
        <taxon>Mucoromycotina</taxon>
        <taxon>Mucoromycetes</taxon>
        <taxon>Mucorales</taxon>
        <taxon>Mucorineae</taxon>
        <taxon>Rhizopodaceae</taxon>
        <taxon>Rhizopus</taxon>
    </lineage>
</organism>
<comment type="caution">
    <text evidence="2">The sequence shown here is derived from an EMBL/GenBank/DDBJ whole genome shotgun (WGS) entry which is preliminary data.</text>
</comment>
<dbReference type="EMBL" id="JAANQT010009237">
    <property type="protein sequence ID" value="KAG1277924.1"/>
    <property type="molecule type" value="Genomic_DNA"/>
</dbReference>
<feature type="compositionally biased region" description="Low complexity" evidence="1">
    <location>
        <begin position="64"/>
        <end position="74"/>
    </location>
</feature>
<feature type="compositionally biased region" description="Basic residues" evidence="1">
    <location>
        <begin position="34"/>
        <end position="47"/>
    </location>
</feature>
<dbReference type="AlphaFoldDB" id="A0A9P7BJD0"/>
<name>A0A9P7BJD0_RHIOR</name>
<evidence type="ECO:0000313" key="2">
    <source>
        <dbReference type="EMBL" id="KAG1277924.1"/>
    </source>
</evidence>
<sequence>MHFGIRLAVARAESANSSARVCRRRNTRANGRASHGRPSRPRARRHAAGSDCADLRRPGGAGGAAKRTPATPAAYGAASEVRPRPSKRVPDPSASSLDTSCGGGADPHANAFESARTSRGARSWRVPARP</sequence>
<proteinExistence type="predicted"/>
<feature type="region of interest" description="Disordered" evidence="1">
    <location>
        <begin position="14"/>
        <end position="130"/>
    </location>
</feature>